<feature type="non-terminal residue" evidence="1">
    <location>
        <position position="1"/>
    </location>
</feature>
<name>A0AAD6ZJS2_9AGAR</name>
<dbReference type="EMBL" id="JARIHO010000044">
    <property type="protein sequence ID" value="KAJ7325435.1"/>
    <property type="molecule type" value="Genomic_DNA"/>
</dbReference>
<protein>
    <submittedName>
        <fullName evidence="1">Uncharacterized protein</fullName>
    </submittedName>
</protein>
<dbReference type="AlphaFoldDB" id="A0AAD6ZJS2"/>
<evidence type="ECO:0000313" key="1">
    <source>
        <dbReference type="EMBL" id="KAJ7325435.1"/>
    </source>
</evidence>
<proteinExistence type="predicted"/>
<reference evidence="1" key="1">
    <citation type="submission" date="2023-03" db="EMBL/GenBank/DDBJ databases">
        <title>Massive genome expansion in bonnet fungi (Mycena s.s.) driven by repeated elements and novel gene families across ecological guilds.</title>
        <authorList>
            <consortium name="Lawrence Berkeley National Laboratory"/>
            <person name="Harder C.B."/>
            <person name="Miyauchi S."/>
            <person name="Viragh M."/>
            <person name="Kuo A."/>
            <person name="Thoen E."/>
            <person name="Andreopoulos B."/>
            <person name="Lu D."/>
            <person name="Skrede I."/>
            <person name="Drula E."/>
            <person name="Henrissat B."/>
            <person name="Morin E."/>
            <person name="Kohler A."/>
            <person name="Barry K."/>
            <person name="LaButti K."/>
            <person name="Morin E."/>
            <person name="Salamov A."/>
            <person name="Lipzen A."/>
            <person name="Mereny Z."/>
            <person name="Hegedus B."/>
            <person name="Baldrian P."/>
            <person name="Stursova M."/>
            <person name="Weitz H."/>
            <person name="Taylor A."/>
            <person name="Grigoriev I.V."/>
            <person name="Nagy L.G."/>
            <person name="Martin F."/>
            <person name="Kauserud H."/>
        </authorList>
    </citation>
    <scope>NUCLEOTIDE SEQUENCE</scope>
    <source>
        <strain evidence="1">CBHHK002</strain>
    </source>
</reference>
<feature type="non-terminal residue" evidence="1">
    <location>
        <position position="152"/>
    </location>
</feature>
<dbReference type="Proteomes" id="UP001218218">
    <property type="component" value="Unassembled WGS sequence"/>
</dbReference>
<evidence type="ECO:0000313" key="2">
    <source>
        <dbReference type="Proteomes" id="UP001218218"/>
    </source>
</evidence>
<keyword evidence="2" id="KW-1185">Reference proteome</keyword>
<organism evidence="1 2">
    <name type="scientific">Mycena albidolilacea</name>
    <dbReference type="NCBI Taxonomy" id="1033008"/>
    <lineage>
        <taxon>Eukaryota</taxon>
        <taxon>Fungi</taxon>
        <taxon>Dikarya</taxon>
        <taxon>Basidiomycota</taxon>
        <taxon>Agaricomycotina</taxon>
        <taxon>Agaricomycetes</taxon>
        <taxon>Agaricomycetidae</taxon>
        <taxon>Agaricales</taxon>
        <taxon>Marasmiineae</taxon>
        <taxon>Mycenaceae</taxon>
        <taxon>Mycena</taxon>
    </lineage>
</organism>
<gene>
    <name evidence="1" type="ORF">DFH08DRAFT_1028214</name>
</gene>
<accession>A0AAD6ZJS2</accession>
<comment type="caution">
    <text evidence="1">The sequence shown here is derived from an EMBL/GenBank/DDBJ whole genome shotgun (WGS) entry which is preliminary data.</text>
</comment>
<sequence>SNAYQLHNLRRAANGQFHQSSHKLGCYGAFARGRGNSNPHPYWYARVLGIFHADIGHLGLKSKSRRPKHMEFLWVRWFGRDLSHKSGCKAKRLDRLGFVDSADPAAFGFLNPAEVIRASHIIPAFRYGRTSDLLPKSIARHLEDEDQDYTYY</sequence>